<dbReference type="Proteomes" id="UP001595956">
    <property type="component" value="Unassembled WGS sequence"/>
</dbReference>
<reference evidence="8" key="1">
    <citation type="journal article" date="2019" name="Int. J. Syst. Evol. Microbiol.">
        <title>The Global Catalogue of Microorganisms (GCM) 10K type strain sequencing project: providing services to taxonomists for standard genome sequencing and annotation.</title>
        <authorList>
            <consortium name="The Broad Institute Genomics Platform"/>
            <consortium name="The Broad Institute Genome Sequencing Center for Infectious Disease"/>
            <person name="Wu L."/>
            <person name="Ma J."/>
        </authorList>
    </citation>
    <scope>NUCLEOTIDE SEQUENCE [LARGE SCALE GENOMIC DNA]</scope>
    <source>
        <strain evidence="8">KACC 13778</strain>
    </source>
</reference>
<dbReference type="Pfam" id="PF01416">
    <property type="entry name" value="PseudoU_synth_1"/>
    <property type="match status" value="2"/>
</dbReference>
<dbReference type="InterPro" id="IPR020094">
    <property type="entry name" value="TruA/RsuA/RluB/E/F_N"/>
</dbReference>
<evidence type="ECO:0000256" key="5">
    <source>
        <dbReference type="RuleBase" id="RU003792"/>
    </source>
</evidence>
<keyword evidence="8" id="KW-1185">Reference proteome</keyword>
<dbReference type="InterPro" id="IPR020097">
    <property type="entry name" value="PsdUridine_synth_TruA_a/b_dom"/>
</dbReference>
<comment type="function">
    <text evidence="4">Formation of pseudouridine at positions 38, 39 and 40 in the anticodon stem and loop of transfer RNAs.</text>
</comment>
<feature type="binding site" evidence="4">
    <location>
        <position position="110"/>
    </location>
    <ligand>
        <name>substrate</name>
    </ligand>
</feature>
<dbReference type="InterPro" id="IPR020095">
    <property type="entry name" value="PsdUridine_synth_TruA_C"/>
</dbReference>
<dbReference type="InterPro" id="IPR001406">
    <property type="entry name" value="PsdUridine_synth_TruA"/>
</dbReference>
<comment type="similarity">
    <text evidence="1 4 5">Belongs to the tRNA pseudouridine synthase TruA family.</text>
</comment>
<keyword evidence="2 4" id="KW-0819">tRNA processing</keyword>
<organism evidence="7 8">
    <name type="scientific">Nocardioides caricicola</name>
    <dbReference type="NCBI Taxonomy" id="634770"/>
    <lineage>
        <taxon>Bacteria</taxon>
        <taxon>Bacillati</taxon>
        <taxon>Actinomycetota</taxon>
        <taxon>Actinomycetes</taxon>
        <taxon>Propionibacteriales</taxon>
        <taxon>Nocardioidaceae</taxon>
        <taxon>Nocardioides</taxon>
    </lineage>
</organism>
<dbReference type="EMBL" id="JBHSMD010000001">
    <property type="protein sequence ID" value="MFC5491618.1"/>
    <property type="molecule type" value="Genomic_DNA"/>
</dbReference>
<evidence type="ECO:0000313" key="7">
    <source>
        <dbReference type="EMBL" id="MFC5491618.1"/>
    </source>
</evidence>
<name>A0ABW0MX84_9ACTN</name>
<evidence type="ECO:0000259" key="6">
    <source>
        <dbReference type="Pfam" id="PF01416"/>
    </source>
</evidence>
<comment type="caution">
    <text evidence="4">Lacks conserved residue(s) required for the propagation of feature annotation.</text>
</comment>
<protein>
    <recommendedName>
        <fullName evidence="4">tRNA pseudouridine synthase A</fullName>
        <ecNumber evidence="4">5.4.99.12</ecNumber>
    </recommendedName>
    <alternativeName>
        <fullName evidence="4">tRNA pseudouridine(38-40) synthase</fullName>
    </alternativeName>
    <alternativeName>
        <fullName evidence="4">tRNA pseudouridylate synthase I</fullName>
    </alternativeName>
    <alternativeName>
        <fullName evidence="4">tRNA-uridine isomerase I</fullName>
    </alternativeName>
</protein>
<dbReference type="EC" id="5.4.99.12" evidence="4"/>
<dbReference type="PANTHER" id="PTHR11142">
    <property type="entry name" value="PSEUDOURIDYLATE SYNTHASE"/>
    <property type="match status" value="1"/>
</dbReference>
<feature type="domain" description="Pseudouridine synthase I TruA alpha/beta" evidence="6">
    <location>
        <begin position="144"/>
        <end position="246"/>
    </location>
</feature>
<dbReference type="Gene3D" id="3.30.70.580">
    <property type="entry name" value="Pseudouridine synthase I, catalytic domain, N-terminal subdomain"/>
    <property type="match status" value="1"/>
</dbReference>
<gene>
    <name evidence="4 7" type="primary">truA</name>
    <name evidence="7" type="ORF">ACFPKY_00820</name>
</gene>
<keyword evidence="3 4" id="KW-0413">Isomerase</keyword>
<dbReference type="PIRSF" id="PIRSF001430">
    <property type="entry name" value="tRNA_psdUrid_synth"/>
    <property type="match status" value="1"/>
</dbReference>
<accession>A0ABW0MX84</accession>
<dbReference type="PANTHER" id="PTHR11142:SF0">
    <property type="entry name" value="TRNA PSEUDOURIDINE SYNTHASE-LIKE 1"/>
    <property type="match status" value="1"/>
</dbReference>
<dbReference type="RefSeq" id="WP_345180883.1">
    <property type="nucleotide sequence ID" value="NZ_BAABFQ010000008.1"/>
</dbReference>
<evidence type="ECO:0000256" key="3">
    <source>
        <dbReference type="ARBA" id="ARBA00023235"/>
    </source>
</evidence>
<comment type="subunit">
    <text evidence="4">Homodimer.</text>
</comment>
<proteinExistence type="inferred from homology"/>
<dbReference type="NCBIfam" id="TIGR00071">
    <property type="entry name" value="hisT_truA"/>
    <property type="match status" value="1"/>
</dbReference>
<dbReference type="GO" id="GO:0160147">
    <property type="term" value="F:tRNA pseudouridine(38-40) synthase activity"/>
    <property type="evidence" value="ECO:0007669"/>
    <property type="project" value="UniProtKB-EC"/>
</dbReference>
<feature type="domain" description="Pseudouridine synthase I TruA alpha/beta" evidence="6">
    <location>
        <begin position="8"/>
        <end position="103"/>
    </location>
</feature>
<dbReference type="InterPro" id="IPR020103">
    <property type="entry name" value="PsdUridine_synth_cat_dom_sf"/>
</dbReference>
<evidence type="ECO:0000256" key="1">
    <source>
        <dbReference type="ARBA" id="ARBA00009375"/>
    </source>
</evidence>
<feature type="active site" description="Nucleophile" evidence="4">
    <location>
        <position position="52"/>
    </location>
</feature>
<dbReference type="Gene3D" id="3.30.70.660">
    <property type="entry name" value="Pseudouridine synthase I, catalytic domain, C-terminal subdomain"/>
    <property type="match status" value="1"/>
</dbReference>
<evidence type="ECO:0000256" key="2">
    <source>
        <dbReference type="ARBA" id="ARBA00022694"/>
    </source>
</evidence>
<dbReference type="HAMAP" id="MF_00171">
    <property type="entry name" value="TruA"/>
    <property type="match status" value="1"/>
</dbReference>
<comment type="caution">
    <text evidence="7">The sequence shown here is derived from an EMBL/GenBank/DDBJ whole genome shotgun (WGS) entry which is preliminary data.</text>
</comment>
<evidence type="ECO:0000313" key="8">
    <source>
        <dbReference type="Proteomes" id="UP001595956"/>
    </source>
</evidence>
<sequence length="266" mass="28926">MRIRLDLAYDGSAFHGWAAQPRLRTVQGELQAALATLLRVESVAVVCAGRTDAGVHARGQVVHLDVEEPIDPAPLVRRLNGILPADVRVHRAVEAPGGFDARFGALWRRYAYRIADRAESVDPLTRNHVLAWPRPLDLDAMNAASALLVGRHDFASFCKQREGATTIRTLEELFWVRGEDGVLVGTVRADAFCHSMVRSLVGCLIAIGEGRQPVSWAGEILSAEARNPAVAVVHAHGLTLEEVAYPADAELEARAVQTRAKRIAGE</sequence>
<evidence type="ECO:0000256" key="4">
    <source>
        <dbReference type="HAMAP-Rule" id="MF_00171"/>
    </source>
</evidence>
<dbReference type="SUPFAM" id="SSF55120">
    <property type="entry name" value="Pseudouridine synthase"/>
    <property type="match status" value="1"/>
</dbReference>
<comment type="catalytic activity">
    <reaction evidence="4 5">
        <text>uridine(38/39/40) in tRNA = pseudouridine(38/39/40) in tRNA</text>
        <dbReference type="Rhea" id="RHEA:22376"/>
        <dbReference type="Rhea" id="RHEA-COMP:10085"/>
        <dbReference type="Rhea" id="RHEA-COMP:10087"/>
        <dbReference type="ChEBI" id="CHEBI:65314"/>
        <dbReference type="ChEBI" id="CHEBI:65315"/>
        <dbReference type="EC" id="5.4.99.12"/>
    </reaction>
</comment>
<dbReference type="CDD" id="cd02570">
    <property type="entry name" value="PseudoU_synth_EcTruA"/>
    <property type="match status" value="1"/>
</dbReference>